<accession>A0ABQ9ZSB1</accession>
<protein>
    <submittedName>
        <fullName evidence="1">Uncharacterized protein</fullName>
    </submittedName>
</protein>
<name>A0ABQ9ZSB1_9CRUS</name>
<keyword evidence="2" id="KW-1185">Reference proteome</keyword>
<gene>
    <name evidence="1" type="ORF">OUZ56_030790</name>
</gene>
<dbReference type="EMBL" id="JAOYFB010000005">
    <property type="protein sequence ID" value="KAK4015817.1"/>
    <property type="molecule type" value="Genomic_DNA"/>
</dbReference>
<proteinExistence type="predicted"/>
<organism evidence="1 2">
    <name type="scientific">Daphnia magna</name>
    <dbReference type="NCBI Taxonomy" id="35525"/>
    <lineage>
        <taxon>Eukaryota</taxon>
        <taxon>Metazoa</taxon>
        <taxon>Ecdysozoa</taxon>
        <taxon>Arthropoda</taxon>
        <taxon>Crustacea</taxon>
        <taxon>Branchiopoda</taxon>
        <taxon>Diplostraca</taxon>
        <taxon>Cladocera</taxon>
        <taxon>Anomopoda</taxon>
        <taxon>Daphniidae</taxon>
        <taxon>Daphnia</taxon>
    </lineage>
</organism>
<reference evidence="1 2" key="1">
    <citation type="journal article" date="2023" name="Nucleic Acids Res.">
        <title>The hologenome of Daphnia magna reveals possible DNA methylation and microbiome-mediated evolution of the host genome.</title>
        <authorList>
            <person name="Chaturvedi A."/>
            <person name="Li X."/>
            <person name="Dhandapani V."/>
            <person name="Marshall H."/>
            <person name="Kissane S."/>
            <person name="Cuenca-Cambronero M."/>
            <person name="Asole G."/>
            <person name="Calvet F."/>
            <person name="Ruiz-Romero M."/>
            <person name="Marangio P."/>
            <person name="Guigo R."/>
            <person name="Rago D."/>
            <person name="Mirbahai L."/>
            <person name="Eastwood N."/>
            <person name="Colbourne J.K."/>
            <person name="Zhou J."/>
            <person name="Mallon E."/>
            <person name="Orsini L."/>
        </authorList>
    </citation>
    <scope>NUCLEOTIDE SEQUENCE [LARGE SCALE GENOMIC DNA]</scope>
    <source>
        <strain evidence="1">LRV0_1</strain>
    </source>
</reference>
<evidence type="ECO:0000313" key="2">
    <source>
        <dbReference type="Proteomes" id="UP001234178"/>
    </source>
</evidence>
<sequence>MFHHRRKNRVSSCSRNLQSRQRIFLMNGYIKLKIGWRAVLAACCEAIVLDGLSGFHLSGNNSSSTKKHLDYTFVKANRSRAEKLASV</sequence>
<evidence type="ECO:0000313" key="1">
    <source>
        <dbReference type="EMBL" id="KAK4015817.1"/>
    </source>
</evidence>
<comment type="caution">
    <text evidence="1">The sequence shown here is derived from an EMBL/GenBank/DDBJ whole genome shotgun (WGS) entry which is preliminary data.</text>
</comment>
<dbReference type="Proteomes" id="UP001234178">
    <property type="component" value="Unassembled WGS sequence"/>
</dbReference>